<dbReference type="RefSeq" id="XP_040742961.1">
    <property type="nucleotide sequence ID" value="XM_040883824.1"/>
</dbReference>
<protein>
    <submittedName>
        <fullName evidence="2">Uncharacterized protein</fullName>
    </submittedName>
</protein>
<reference evidence="2 3" key="1">
    <citation type="submission" date="2016-07" db="EMBL/GenBank/DDBJ databases">
        <title>Pervasive Adenine N6-methylation of Active Genes in Fungi.</title>
        <authorList>
            <consortium name="DOE Joint Genome Institute"/>
            <person name="Mondo S.J."/>
            <person name="Dannebaum R.O."/>
            <person name="Kuo R.C."/>
            <person name="Labutti K."/>
            <person name="Haridas S."/>
            <person name="Kuo A."/>
            <person name="Salamov A."/>
            <person name="Ahrendt S.R."/>
            <person name="Lipzen A."/>
            <person name="Sullivan W."/>
            <person name="Andreopoulos W.B."/>
            <person name="Clum A."/>
            <person name="Lindquist E."/>
            <person name="Daum C."/>
            <person name="Ramamoorthy G.K."/>
            <person name="Gryganskyi A."/>
            <person name="Culley D."/>
            <person name="Magnuson J.K."/>
            <person name="James T.Y."/>
            <person name="O'Malley M.A."/>
            <person name="Stajich J.E."/>
            <person name="Spatafora J.W."/>
            <person name="Visel A."/>
            <person name="Grigoriev I.V."/>
        </authorList>
    </citation>
    <scope>NUCLEOTIDE SEQUENCE [LARGE SCALE GENOMIC DNA]</scope>
    <source>
        <strain evidence="2 3">ATCC 12442</strain>
    </source>
</reference>
<dbReference type="EMBL" id="MCFD01000008">
    <property type="protein sequence ID" value="ORX69229.1"/>
    <property type="molecule type" value="Genomic_DNA"/>
</dbReference>
<evidence type="ECO:0000256" key="1">
    <source>
        <dbReference type="SAM" id="MobiDB-lite"/>
    </source>
</evidence>
<organism evidence="2 3">
    <name type="scientific">Linderina pennispora</name>
    <dbReference type="NCBI Taxonomy" id="61395"/>
    <lineage>
        <taxon>Eukaryota</taxon>
        <taxon>Fungi</taxon>
        <taxon>Fungi incertae sedis</taxon>
        <taxon>Zoopagomycota</taxon>
        <taxon>Kickxellomycotina</taxon>
        <taxon>Kickxellomycetes</taxon>
        <taxon>Kickxellales</taxon>
        <taxon>Kickxellaceae</taxon>
        <taxon>Linderina</taxon>
    </lineage>
</organism>
<sequence>MGREARGRDGEDRWWPGTWSFGGMARSSQQSEGHWRSAAADADGGAGADAAGGVSVLRIMGAAATYGCWLRAGGGGGLAQRVVPLLCAAGGGFALRAAKGTRRLQVRCTFPGHRSCQKALQTPPLPIRNGRGARCVLASGGGGMSSEPSFTMASHSRLRVFVGWAFLFALAINGRTRPYFRENLLFFVALCQYRLFHATFTFFRWPSPSSLPRTRLPLFLCTPSFSCISSNLLLLPPSVICHQLFAA</sequence>
<proteinExistence type="predicted"/>
<dbReference type="GeneID" id="63800472"/>
<comment type="caution">
    <text evidence="2">The sequence shown here is derived from an EMBL/GenBank/DDBJ whole genome shotgun (WGS) entry which is preliminary data.</text>
</comment>
<accession>A0A1Y1W6S3</accession>
<dbReference type="AlphaFoldDB" id="A0A1Y1W6S3"/>
<evidence type="ECO:0000313" key="3">
    <source>
        <dbReference type="Proteomes" id="UP000193922"/>
    </source>
</evidence>
<feature type="region of interest" description="Disordered" evidence="1">
    <location>
        <begin position="23"/>
        <end position="42"/>
    </location>
</feature>
<keyword evidence="3" id="KW-1185">Reference proteome</keyword>
<name>A0A1Y1W6S3_9FUNG</name>
<evidence type="ECO:0000313" key="2">
    <source>
        <dbReference type="EMBL" id="ORX69229.1"/>
    </source>
</evidence>
<gene>
    <name evidence="2" type="ORF">DL89DRAFT_173554</name>
</gene>
<dbReference type="Proteomes" id="UP000193922">
    <property type="component" value="Unassembled WGS sequence"/>
</dbReference>